<accession>A0AAD4F7N1</accession>
<protein>
    <submittedName>
        <fullName evidence="1">Uncharacterized protein</fullName>
    </submittedName>
</protein>
<organism evidence="1 2">
    <name type="scientific">Staphylotrichum longicolle</name>
    <dbReference type="NCBI Taxonomy" id="669026"/>
    <lineage>
        <taxon>Eukaryota</taxon>
        <taxon>Fungi</taxon>
        <taxon>Dikarya</taxon>
        <taxon>Ascomycota</taxon>
        <taxon>Pezizomycotina</taxon>
        <taxon>Sordariomycetes</taxon>
        <taxon>Sordariomycetidae</taxon>
        <taxon>Sordariales</taxon>
        <taxon>Chaetomiaceae</taxon>
        <taxon>Staphylotrichum</taxon>
    </lineage>
</organism>
<gene>
    <name evidence="1" type="ORF">NEMBOFW57_004719</name>
</gene>
<keyword evidence="2" id="KW-1185">Reference proteome</keyword>
<comment type="caution">
    <text evidence="1">The sequence shown here is derived from an EMBL/GenBank/DDBJ whole genome shotgun (WGS) entry which is preliminary data.</text>
</comment>
<dbReference type="AlphaFoldDB" id="A0AAD4F7N1"/>
<name>A0AAD4F7N1_9PEZI</name>
<sequence>MGEWHDTVTHISPQIGIGHAQFVFFSRNRFIIHDFHASQPWDLPAEQLEPDSPETASTSASYPFERLAISEFLREVVPIHCLAYLRFLELVFPPYVPHSWPDREHPAILDWVATVDWVRGQVNAPALTLRLVMADFGAAPITGRKVMTEALAHDIVRGYAGLAGFYLQLAHPMRWTLDALQRAQRDEGFWPDCTETSSSRLSGICGARLEYPRPSPPG</sequence>
<dbReference type="Proteomes" id="UP001197093">
    <property type="component" value="Unassembled WGS sequence"/>
</dbReference>
<evidence type="ECO:0000313" key="1">
    <source>
        <dbReference type="EMBL" id="KAG7294642.1"/>
    </source>
</evidence>
<proteinExistence type="predicted"/>
<dbReference type="EMBL" id="JAHCVI010000001">
    <property type="protein sequence ID" value="KAG7294642.1"/>
    <property type="molecule type" value="Genomic_DNA"/>
</dbReference>
<reference evidence="1" key="1">
    <citation type="submission" date="2023-02" db="EMBL/GenBank/DDBJ databases">
        <authorList>
            <person name="Palmer J.M."/>
        </authorList>
    </citation>
    <scope>NUCLEOTIDE SEQUENCE</scope>
    <source>
        <strain evidence="1">FW57</strain>
    </source>
</reference>
<evidence type="ECO:0000313" key="2">
    <source>
        <dbReference type="Proteomes" id="UP001197093"/>
    </source>
</evidence>